<organism evidence="2 3">
    <name type="scientific">Alkalispirochaeta sphaeroplastigenens</name>
    <dbReference type="NCBI Taxonomy" id="1187066"/>
    <lineage>
        <taxon>Bacteria</taxon>
        <taxon>Pseudomonadati</taxon>
        <taxon>Spirochaetota</taxon>
        <taxon>Spirochaetia</taxon>
        <taxon>Spirochaetales</taxon>
        <taxon>Spirochaetaceae</taxon>
        <taxon>Alkalispirochaeta</taxon>
    </lineage>
</organism>
<dbReference type="Gene3D" id="3.30.980.10">
    <property type="entry name" value="Threonyl-trna Synthetase, Chain A, domain 2"/>
    <property type="match status" value="1"/>
</dbReference>
<accession>A0A2S4JUY4</accession>
<comment type="caution">
    <text evidence="2">The sequence shown here is derived from an EMBL/GenBank/DDBJ whole genome shotgun (WGS) entry which is preliminary data.</text>
</comment>
<sequence length="558" mass="62695">MNTIAVALPDSPAVNVPAGTSVESALIQAGYVHTGESPVVAALVNNEVRALSYHVQINAEVVPILRDEPEGQRVYRRSLCYVLAIAASRVCRDQRLLVGHALGNAYFYSFDGGETEDGAASPEVLKALNEEFAAIVAADKPIERGVIAYTEALEFFRSRRMEDAALLVERHNYSEVPVYRCDDFMDLSHGPLVARTGLLQLYRIEPFHDGFLLVFPGSGAPREVQSEHRSEMLFQIYREYKRWGRILGISSTGQLNRLTEQGSVKEFIRVAEALHDKKIARIADDIHQGSDTGKVVLIAGPSSSGKTTFTKKLAVQLTVVGLVPVVISLDDYFVPREQTPKHPDGSYNFEHIEAIDIELLNQHLLALFAGEEIDLRTFNFKTGQPEYRGEKCSLPERGILVMEGIHGLNDALTPRIPRDRKYKVYVSALTQLNLDDHNRIATTDNRLIRRMVRDHQFRGHSAASTLEMWPSVRRGERQNIFPFQDSADATFNTALDYELGVLRNYAEPLLRQVKPTAPVYHEAVRLQTFLKNFTVIPQKLVPRESILREFIGESGFHY</sequence>
<keyword evidence="3" id="KW-1185">Reference proteome</keyword>
<dbReference type="SUPFAM" id="SSF52540">
    <property type="entry name" value="P-loop containing nucleoside triphosphate hydrolases"/>
    <property type="match status" value="1"/>
</dbReference>
<dbReference type="InterPro" id="IPR027417">
    <property type="entry name" value="P-loop_NTPase"/>
</dbReference>
<evidence type="ECO:0000313" key="3">
    <source>
        <dbReference type="Proteomes" id="UP000237350"/>
    </source>
</evidence>
<dbReference type="Pfam" id="PF00485">
    <property type="entry name" value="PRK"/>
    <property type="match status" value="1"/>
</dbReference>
<dbReference type="OrthoDB" id="9764644at2"/>
<keyword evidence="2" id="KW-0808">Transferase</keyword>
<dbReference type="Proteomes" id="UP000237350">
    <property type="component" value="Unassembled WGS sequence"/>
</dbReference>
<evidence type="ECO:0000259" key="1">
    <source>
        <dbReference type="SMART" id="SM00382"/>
    </source>
</evidence>
<gene>
    <name evidence="2" type="ORF">AU468_05475</name>
</gene>
<feature type="domain" description="AAA+ ATPase" evidence="1">
    <location>
        <begin position="292"/>
        <end position="452"/>
    </location>
</feature>
<keyword evidence="2" id="KW-0418">Kinase</keyword>
<evidence type="ECO:0000313" key="2">
    <source>
        <dbReference type="EMBL" id="POR03306.1"/>
    </source>
</evidence>
<dbReference type="SMART" id="SM00382">
    <property type="entry name" value="AAA"/>
    <property type="match status" value="1"/>
</dbReference>
<dbReference type="GO" id="GO:0016301">
    <property type="term" value="F:kinase activity"/>
    <property type="evidence" value="ECO:0007669"/>
    <property type="project" value="UniProtKB-KW"/>
</dbReference>
<dbReference type="InterPro" id="IPR006083">
    <property type="entry name" value="PRK/URK"/>
</dbReference>
<dbReference type="EMBL" id="LPWH01000054">
    <property type="protein sequence ID" value="POR03306.1"/>
    <property type="molecule type" value="Genomic_DNA"/>
</dbReference>
<dbReference type="CDD" id="cd02028">
    <property type="entry name" value="UMPK_like"/>
    <property type="match status" value="1"/>
</dbReference>
<protein>
    <submittedName>
        <fullName evidence="2">Uridine kinase</fullName>
    </submittedName>
</protein>
<dbReference type="PANTHER" id="PTHR10285">
    <property type="entry name" value="URIDINE KINASE"/>
    <property type="match status" value="1"/>
</dbReference>
<dbReference type="AlphaFoldDB" id="A0A2S4JUY4"/>
<dbReference type="GO" id="GO:0005524">
    <property type="term" value="F:ATP binding"/>
    <property type="evidence" value="ECO:0007669"/>
    <property type="project" value="InterPro"/>
</dbReference>
<dbReference type="InterPro" id="IPR018163">
    <property type="entry name" value="Thr/Ala-tRNA-synth_IIc_edit"/>
</dbReference>
<dbReference type="SUPFAM" id="SSF55186">
    <property type="entry name" value="ThrRS/AlaRS common domain"/>
    <property type="match status" value="1"/>
</dbReference>
<proteinExistence type="predicted"/>
<name>A0A2S4JUY4_9SPIO</name>
<dbReference type="Gene3D" id="3.40.50.300">
    <property type="entry name" value="P-loop containing nucleotide triphosphate hydrolases"/>
    <property type="match status" value="1"/>
</dbReference>
<reference evidence="3" key="1">
    <citation type="submission" date="2015-12" db="EMBL/GenBank/DDBJ databases">
        <authorList>
            <person name="Lodha T.D."/>
            <person name="Chintalapati S."/>
            <person name="Chintalapati V.R."/>
            <person name="Sravanthi T."/>
        </authorList>
    </citation>
    <scope>NUCLEOTIDE SEQUENCE [LARGE SCALE GENOMIC DNA]</scope>
    <source>
        <strain evidence="3">JC133</strain>
    </source>
</reference>
<dbReference type="RefSeq" id="WP_103679855.1">
    <property type="nucleotide sequence ID" value="NZ_LPWH01000054.1"/>
</dbReference>
<dbReference type="InterPro" id="IPR003593">
    <property type="entry name" value="AAA+_ATPase"/>
</dbReference>